<keyword evidence="3" id="KW-0274">FAD</keyword>
<keyword evidence="5" id="KW-0732">Signal</keyword>
<dbReference type="SUPFAM" id="SSF51905">
    <property type="entry name" value="FAD/NAD(P)-binding domain"/>
    <property type="match status" value="1"/>
</dbReference>
<dbReference type="Gene3D" id="3.50.50.60">
    <property type="entry name" value="FAD/NAD(P)-binding domain"/>
    <property type="match status" value="1"/>
</dbReference>
<feature type="signal peptide" evidence="5">
    <location>
        <begin position="1"/>
        <end position="28"/>
    </location>
</feature>
<evidence type="ECO:0000259" key="6">
    <source>
        <dbReference type="Pfam" id="PF00890"/>
    </source>
</evidence>
<dbReference type="PROSITE" id="PS51257">
    <property type="entry name" value="PROKAR_LIPOPROTEIN"/>
    <property type="match status" value="1"/>
</dbReference>
<dbReference type="InterPro" id="IPR003953">
    <property type="entry name" value="FAD-dep_OxRdtase_2_FAD-bd"/>
</dbReference>
<evidence type="ECO:0000256" key="2">
    <source>
        <dbReference type="ARBA" id="ARBA00022630"/>
    </source>
</evidence>
<comment type="caution">
    <text evidence="7">The sequence shown here is derived from an EMBL/GenBank/DDBJ whole genome shotgun (WGS) entry which is preliminary data.</text>
</comment>
<dbReference type="Gene3D" id="3.90.700.10">
    <property type="entry name" value="Succinate dehydrogenase/fumarate reductase flavoprotein, catalytic domain"/>
    <property type="match status" value="1"/>
</dbReference>
<protein>
    <submittedName>
        <fullName evidence="7">FAD-dependent oxidoreductase</fullName>
    </submittedName>
</protein>
<sequence>MKKIMKPLMAGWLALSLAGCGTNTQTPAATTTPSSEPAVETDVLVIGAGGAGLAAAAGAAENGAQVLVLEAGSFTGGATRISGGHMAMLNEEMNAAMDRNDDQLDVYLTYTPEEFGEWGEALTTLQEQIHQYQASAEAGRFDSVEMMLVDHYLAGRGKDLAGVEATQDYTLVKTALDANWDIFEWLVSGGMEIKDTYYKSMAGAMHANTPVDGGAGLINALQKLAEDAGAQIVFETRATELIEEDGRITGVKATNKDGSEVLYKAKSGVILATGGFASNGELCAKVQRVGTGLCAENGSTNPATNIGDGILMAEAVGAQTRDMQFLTTVIEGYHGSSSIAQAGTVTANKQLTVNADAKRYGDETQASLTKLTNNQPKGVGFYIGDQTMIDQMNEAKEGFVEDMQDRGFMFVADTLEEAATMAGLDPQALRATVDQYNSYVEAGEDPDFGRKEFNGKVETAPFVISKLEMHYHLTFGGLVIDTDAHVLDEAGQPISGLYAAGDVTSGYEGAAHQSGDCLSVVVYYGKTAGVNAALGK</sequence>
<evidence type="ECO:0000256" key="1">
    <source>
        <dbReference type="ARBA" id="ARBA00001974"/>
    </source>
</evidence>
<dbReference type="InterPro" id="IPR050315">
    <property type="entry name" value="FAD-oxidoreductase_2"/>
</dbReference>
<dbReference type="Pfam" id="PF00890">
    <property type="entry name" value="FAD_binding_2"/>
    <property type="match status" value="1"/>
</dbReference>
<keyword evidence="8" id="KW-1185">Reference proteome</keyword>
<dbReference type="AlphaFoldDB" id="A0A412G514"/>
<evidence type="ECO:0000256" key="5">
    <source>
        <dbReference type="SAM" id="SignalP"/>
    </source>
</evidence>
<accession>A0A412G514</accession>
<dbReference type="RefSeq" id="WP_117893930.1">
    <property type="nucleotide sequence ID" value="NZ_CABJCV010000003.1"/>
</dbReference>
<reference evidence="7 8" key="1">
    <citation type="submission" date="2018-08" db="EMBL/GenBank/DDBJ databases">
        <title>A genome reference for cultivated species of the human gut microbiota.</title>
        <authorList>
            <person name="Zou Y."/>
            <person name="Xue W."/>
            <person name="Luo G."/>
        </authorList>
    </citation>
    <scope>NUCLEOTIDE SEQUENCE [LARGE SCALE GENOMIC DNA]</scope>
    <source>
        <strain evidence="7 8">AF24-29</strain>
    </source>
</reference>
<name>A0A412G514_9FIRM</name>
<dbReference type="SUPFAM" id="SSF56425">
    <property type="entry name" value="Succinate dehydrogenase/fumarate reductase flavoprotein, catalytic domain"/>
    <property type="match status" value="1"/>
</dbReference>
<organism evidence="7 8">
    <name type="scientific">Holdemania filiformis</name>
    <dbReference type="NCBI Taxonomy" id="61171"/>
    <lineage>
        <taxon>Bacteria</taxon>
        <taxon>Bacillati</taxon>
        <taxon>Bacillota</taxon>
        <taxon>Erysipelotrichia</taxon>
        <taxon>Erysipelotrichales</taxon>
        <taxon>Erysipelotrichaceae</taxon>
        <taxon>Holdemania</taxon>
    </lineage>
</organism>
<dbReference type="GO" id="GO:0033765">
    <property type="term" value="F:steroid dehydrogenase activity, acting on the CH-CH group of donors"/>
    <property type="evidence" value="ECO:0007669"/>
    <property type="project" value="UniProtKB-ARBA"/>
</dbReference>
<dbReference type="InterPro" id="IPR036188">
    <property type="entry name" value="FAD/NAD-bd_sf"/>
</dbReference>
<dbReference type="EMBL" id="QRUP01000003">
    <property type="protein sequence ID" value="RGR75891.1"/>
    <property type="molecule type" value="Genomic_DNA"/>
</dbReference>
<keyword evidence="2" id="KW-0285">Flavoprotein</keyword>
<dbReference type="GeneID" id="83014551"/>
<dbReference type="PANTHER" id="PTHR43400:SF10">
    <property type="entry name" value="3-OXOSTEROID 1-DEHYDROGENASE"/>
    <property type="match status" value="1"/>
</dbReference>
<evidence type="ECO:0000256" key="4">
    <source>
        <dbReference type="ARBA" id="ARBA00023002"/>
    </source>
</evidence>
<gene>
    <name evidence="7" type="ORF">DWY25_03905</name>
</gene>
<keyword evidence="4" id="KW-0560">Oxidoreductase</keyword>
<dbReference type="PANTHER" id="PTHR43400">
    <property type="entry name" value="FUMARATE REDUCTASE"/>
    <property type="match status" value="1"/>
</dbReference>
<comment type="cofactor">
    <cofactor evidence="1">
        <name>FAD</name>
        <dbReference type="ChEBI" id="CHEBI:57692"/>
    </cofactor>
</comment>
<feature type="chain" id="PRO_5019059213" evidence="5">
    <location>
        <begin position="29"/>
        <end position="536"/>
    </location>
</feature>
<proteinExistence type="predicted"/>
<evidence type="ECO:0000313" key="7">
    <source>
        <dbReference type="EMBL" id="RGR75891.1"/>
    </source>
</evidence>
<dbReference type="Proteomes" id="UP000284178">
    <property type="component" value="Unassembled WGS sequence"/>
</dbReference>
<feature type="domain" description="FAD-dependent oxidoreductase 2 FAD-binding" evidence="6">
    <location>
        <begin position="42"/>
        <end position="517"/>
    </location>
</feature>
<evidence type="ECO:0000256" key="3">
    <source>
        <dbReference type="ARBA" id="ARBA00022827"/>
    </source>
</evidence>
<dbReference type="GO" id="GO:0008202">
    <property type="term" value="P:steroid metabolic process"/>
    <property type="evidence" value="ECO:0007669"/>
    <property type="project" value="UniProtKB-ARBA"/>
</dbReference>
<dbReference type="InterPro" id="IPR027477">
    <property type="entry name" value="Succ_DH/fumarate_Rdtase_cat_sf"/>
</dbReference>
<evidence type="ECO:0000313" key="8">
    <source>
        <dbReference type="Proteomes" id="UP000284178"/>
    </source>
</evidence>